<dbReference type="OrthoDB" id="2154091at2759"/>
<feature type="region of interest" description="Disordered" evidence="1">
    <location>
        <begin position="146"/>
        <end position="179"/>
    </location>
</feature>
<sequence length="283" mass="30874">MLRLITGPLDETYSLSPKITRADNADTVLTASVALSALRSTTGSQVSSDSRPLARVVPWPCISTTSSTAPHSHCTKTLAKPNGRAVSITTVRTSSSIVRSSHDKQPPPQTDDQRGAGCTHLDESTRFAEALTATLKEVERHVSLRTATISHHPPLPHRRPHPPVRLDPPESRRDAPSKERLPVHHIMHGLDQMSTALVWALRAIQLLKLVARRWLPPTESAGLMANELSYLSRGDGAEEVVPVLPGLPDVVGCDPWAQSLWSEGGWVQSGLLFDLGLLHYCFM</sequence>
<proteinExistence type="predicted"/>
<dbReference type="GeneID" id="37176937"/>
<dbReference type="Proteomes" id="UP000249497">
    <property type="component" value="Unassembled WGS sequence"/>
</dbReference>
<dbReference type="EMBL" id="KZ824771">
    <property type="protein sequence ID" value="RAH86919.1"/>
    <property type="molecule type" value="Genomic_DNA"/>
</dbReference>
<protein>
    <submittedName>
        <fullName evidence="2">Uncharacterized protein</fullName>
    </submittedName>
</protein>
<reference evidence="2 3" key="1">
    <citation type="submission" date="2018-02" db="EMBL/GenBank/DDBJ databases">
        <title>The genomes of Aspergillus section Nigri reveals drivers in fungal speciation.</title>
        <authorList>
            <consortium name="DOE Joint Genome Institute"/>
            <person name="Vesth T.C."/>
            <person name="Nybo J."/>
            <person name="Theobald S."/>
            <person name="Brandl J."/>
            <person name="Frisvad J.C."/>
            <person name="Nielsen K.F."/>
            <person name="Lyhne E.K."/>
            <person name="Kogle M.E."/>
            <person name="Kuo A."/>
            <person name="Riley R."/>
            <person name="Clum A."/>
            <person name="Nolan M."/>
            <person name="Lipzen A."/>
            <person name="Salamov A."/>
            <person name="Henrissat B."/>
            <person name="Wiebenga A."/>
            <person name="De vries R.P."/>
            <person name="Grigoriev I.V."/>
            <person name="Mortensen U.H."/>
            <person name="Andersen M.R."/>
            <person name="Baker S.E."/>
        </authorList>
    </citation>
    <scope>NUCLEOTIDE SEQUENCE [LARGE SCALE GENOMIC DNA]</scope>
    <source>
        <strain evidence="2 3">CBS 114.51</strain>
    </source>
</reference>
<dbReference type="RefSeq" id="XP_025532813.1">
    <property type="nucleotide sequence ID" value="XM_025673245.1"/>
</dbReference>
<gene>
    <name evidence="2" type="ORF">BO86DRAFT_394712</name>
</gene>
<accession>A0A8T8XHP8</accession>
<evidence type="ECO:0000313" key="3">
    <source>
        <dbReference type="Proteomes" id="UP000249497"/>
    </source>
</evidence>
<organism evidence="2 3">
    <name type="scientific">Aspergillus japonicus CBS 114.51</name>
    <dbReference type="NCBI Taxonomy" id="1448312"/>
    <lineage>
        <taxon>Eukaryota</taxon>
        <taxon>Fungi</taxon>
        <taxon>Dikarya</taxon>
        <taxon>Ascomycota</taxon>
        <taxon>Pezizomycotina</taxon>
        <taxon>Eurotiomycetes</taxon>
        <taxon>Eurotiomycetidae</taxon>
        <taxon>Eurotiales</taxon>
        <taxon>Aspergillaceae</taxon>
        <taxon>Aspergillus</taxon>
        <taxon>Aspergillus subgen. Circumdati</taxon>
    </lineage>
</organism>
<evidence type="ECO:0000313" key="2">
    <source>
        <dbReference type="EMBL" id="RAH86919.1"/>
    </source>
</evidence>
<feature type="compositionally biased region" description="Basic and acidic residues" evidence="1">
    <location>
        <begin position="167"/>
        <end position="179"/>
    </location>
</feature>
<name>A0A8T8XHP8_ASPJA</name>
<evidence type="ECO:0000256" key="1">
    <source>
        <dbReference type="SAM" id="MobiDB-lite"/>
    </source>
</evidence>
<feature type="region of interest" description="Disordered" evidence="1">
    <location>
        <begin position="91"/>
        <end position="118"/>
    </location>
</feature>
<dbReference type="AlphaFoldDB" id="A0A8T8XHP8"/>
<keyword evidence="3" id="KW-1185">Reference proteome</keyword>